<feature type="domain" description="Response regulatory" evidence="10">
    <location>
        <begin position="464"/>
        <end position="583"/>
    </location>
</feature>
<keyword evidence="5" id="KW-0418">Kinase</keyword>
<evidence type="ECO:0000313" key="12">
    <source>
        <dbReference type="Proteomes" id="UP000251186"/>
    </source>
</evidence>
<dbReference type="InterPro" id="IPR004358">
    <property type="entry name" value="Sig_transdc_His_kin-like_C"/>
</dbReference>
<feature type="transmembrane region" description="Helical" evidence="8">
    <location>
        <begin position="23"/>
        <end position="48"/>
    </location>
</feature>
<evidence type="ECO:0000256" key="1">
    <source>
        <dbReference type="ARBA" id="ARBA00000085"/>
    </source>
</evidence>
<dbReference type="InterPro" id="IPR005467">
    <property type="entry name" value="His_kinase_dom"/>
</dbReference>
<dbReference type="GO" id="GO:0000155">
    <property type="term" value="F:phosphorelay sensor kinase activity"/>
    <property type="evidence" value="ECO:0007669"/>
    <property type="project" value="InterPro"/>
</dbReference>
<dbReference type="RefSeq" id="WP_220116482.1">
    <property type="nucleotide sequence ID" value="NZ_UAQP01000005.1"/>
</dbReference>
<dbReference type="InterPro" id="IPR001789">
    <property type="entry name" value="Sig_transdc_resp-reg_receiver"/>
</dbReference>
<dbReference type="EMBL" id="UAQP01000005">
    <property type="protein sequence ID" value="SPU52899.1"/>
    <property type="molecule type" value="Genomic_DNA"/>
</dbReference>
<dbReference type="Gene3D" id="3.30.565.10">
    <property type="entry name" value="Histidine kinase-like ATPase, C-terminal domain"/>
    <property type="match status" value="1"/>
</dbReference>
<gene>
    <name evidence="11" type="primary">rpfC_3</name>
    <name evidence="11" type="ORF">NCTC11166_01209</name>
</gene>
<feature type="coiled-coil region" evidence="7">
    <location>
        <begin position="185"/>
        <end position="212"/>
    </location>
</feature>
<dbReference type="AlphaFoldDB" id="A0A2X1BA53"/>
<dbReference type="Pfam" id="PF00512">
    <property type="entry name" value="HisKA"/>
    <property type="match status" value="1"/>
</dbReference>
<comment type="catalytic activity">
    <reaction evidence="1">
        <text>ATP + protein L-histidine = ADP + protein N-phospho-L-histidine.</text>
        <dbReference type="EC" id="2.7.13.3"/>
    </reaction>
</comment>
<dbReference type="InterPro" id="IPR003661">
    <property type="entry name" value="HisK_dim/P_dom"/>
</dbReference>
<keyword evidence="8" id="KW-0472">Membrane</keyword>
<dbReference type="Gene3D" id="3.40.50.2300">
    <property type="match status" value="1"/>
</dbReference>
<dbReference type="PANTHER" id="PTHR43047">
    <property type="entry name" value="TWO-COMPONENT HISTIDINE PROTEIN KINASE"/>
    <property type="match status" value="1"/>
</dbReference>
<organism evidence="11 12">
    <name type="scientific">Brevundimonas vesicularis</name>
    <name type="common">Pseudomonas vesicularis</name>
    <dbReference type="NCBI Taxonomy" id="41276"/>
    <lineage>
        <taxon>Bacteria</taxon>
        <taxon>Pseudomonadati</taxon>
        <taxon>Pseudomonadota</taxon>
        <taxon>Alphaproteobacteria</taxon>
        <taxon>Caulobacterales</taxon>
        <taxon>Caulobacteraceae</taxon>
        <taxon>Brevundimonas</taxon>
    </lineage>
</organism>
<dbReference type="SUPFAM" id="SSF52172">
    <property type="entry name" value="CheY-like"/>
    <property type="match status" value="1"/>
</dbReference>
<keyword evidence="3 6" id="KW-0597">Phosphoprotein</keyword>
<evidence type="ECO:0000256" key="6">
    <source>
        <dbReference type="PROSITE-ProRule" id="PRU00169"/>
    </source>
</evidence>
<evidence type="ECO:0000259" key="10">
    <source>
        <dbReference type="PROSITE" id="PS50110"/>
    </source>
</evidence>
<accession>A0A2X1BA53</accession>
<keyword evidence="7" id="KW-0175">Coiled coil</keyword>
<dbReference type="PANTHER" id="PTHR43047:SF64">
    <property type="entry name" value="HISTIDINE KINASE CONTAINING CHEY-HOMOLOGOUS RECEIVER DOMAIN AND PAS DOMAIN-RELATED"/>
    <property type="match status" value="1"/>
</dbReference>
<name>A0A2X1BA53_BREVE</name>
<dbReference type="SMART" id="SM00387">
    <property type="entry name" value="HATPase_c"/>
    <property type="match status" value="1"/>
</dbReference>
<dbReference type="CDD" id="cd00082">
    <property type="entry name" value="HisKA"/>
    <property type="match status" value="1"/>
</dbReference>
<dbReference type="InterPro" id="IPR036097">
    <property type="entry name" value="HisK_dim/P_sf"/>
</dbReference>
<dbReference type="Pfam" id="PF00072">
    <property type="entry name" value="Response_reg"/>
    <property type="match status" value="1"/>
</dbReference>
<dbReference type="InterPro" id="IPR011006">
    <property type="entry name" value="CheY-like_superfamily"/>
</dbReference>
<feature type="transmembrane region" description="Helical" evidence="8">
    <location>
        <begin position="156"/>
        <end position="175"/>
    </location>
</feature>
<dbReference type="Gene3D" id="1.10.287.130">
    <property type="match status" value="1"/>
</dbReference>
<evidence type="ECO:0000256" key="7">
    <source>
        <dbReference type="SAM" id="Coils"/>
    </source>
</evidence>
<evidence type="ECO:0000256" key="5">
    <source>
        <dbReference type="ARBA" id="ARBA00022777"/>
    </source>
</evidence>
<evidence type="ECO:0000256" key="2">
    <source>
        <dbReference type="ARBA" id="ARBA00012438"/>
    </source>
</evidence>
<feature type="transmembrane region" description="Helical" evidence="8">
    <location>
        <begin position="131"/>
        <end position="150"/>
    </location>
</feature>
<protein>
    <recommendedName>
        <fullName evidence="2">histidine kinase</fullName>
        <ecNumber evidence="2">2.7.13.3</ecNumber>
    </recommendedName>
</protein>
<evidence type="ECO:0000256" key="3">
    <source>
        <dbReference type="ARBA" id="ARBA00022553"/>
    </source>
</evidence>
<dbReference type="PROSITE" id="PS50110">
    <property type="entry name" value="RESPONSE_REGULATORY"/>
    <property type="match status" value="1"/>
</dbReference>
<dbReference type="SMART" id="SM00448">
    <property type="entry name" value="REC"/>
    <property type="match status" value="1"/>
</dbReference>
<keyword evidence="8" id="KW-0812">Transmembrane</keyword>
<dbReference type="SUPFAM" id="SSF55874">
    <property type="entry name" value="ATPase domain of HSP90 chaperone/DNA topoisomerase II/histidine kinase"/>
    <property type="match status" value="1"/>
</dbReference>
<evidence type="ECO:0000313" key="11">
    <source>
        <dbReference type="EMBL" id="SPU52899.1"/>
    </source>
</evidence>
<sequence length="587" mass="63428">MADSTDYLTAYAGRYRDMFPVRLATIAAIVALTFWVMGWGWAAAFGLFQFGLYVPLWQAVQTALARPDAPAAARRFRRSAEIVTLCLASHNAVFILAAWQAQPQHLDYLRLLLAGNLMVGAHQVHVSRASFVAAVLPPSIAAMVIASYQVGSDPRLLGAVALFVVGVIAAAWRQWRSDRESIELMSALSERSRELRAALAEAEVNRSAAERASKAKSRFLAMISHEVRTPLNVILGLTEVLRGRPRPAAETTIVTDMADAGGMLLRLLNGALDISKIESGQAELQLAPVDLAERLDAIARVWRSRVEELGLTLEIERQGAPEHFVVMTDEARVEQVLINYLSNALKLTPHGAIRILARALPASDGRIDLDFEVHDQGPGVPEDQRERIFEPFEQLAAGRAAGGTGLGLALCRASVEALGGALGVRSARPEGAVFWFRFTADCATPAIDSSPAAPALNLPDQPPRILAAEDHPANRKLLTLLLEQFGVQLTVVENGQEAVAAVRDQTFDLVLMDVMMPVMDGVEALVAIRAEEAAFGGRRTPIHMLTANVFDDDVARYRAAGADGVLRKPIEIAALQSVIMGALMADA</sequence>
<keyword evidence="4 11" id="KW-0808">Transferase</keyword>
<dbReference type="Proteomes" id="UP000251186">
    <property type="component" value="Unassembled WGS sequence"/>
</dbReference>
<dbReference type="PROSITE" id="PS50109">
    <property type="entry name" value="HIS_KIN"/>
    <property type="match status" value="1"/>
</dbReference>
<evidence type="ECO:0000256" key="4">
    <source>
        <dbReference type="ARBA" id="ARBA00022679"/>
    </source>
</evidence>
<reference evidence="11 12" key="1">
    <citation type="submission" date="2018-06" db="EMBL/GenBank/DDBJ databases">
        <authorList>
            <consortium name="Pathogen Informatics"/>
            <person name="Doyle S."/>
        </authorList>
    </citation>
    <scope>NUCLEOTIDE SEQUENCE [LARGE SCALE GENOMIC DNA]</scope>
    <source>
        <strain evidence="11 12">NCTC11166</strain>
    </source>
</reference>
<dbReference type="SUPFAM" id="SSF47384">
    <property type="entry name" value="Homodimeric domain of signal transducing histidine kinase"/>
    <property type="match status" value="1"/>
</dbReference>
<evidence type="ECO:0000259" key="9">
    <source>
        <dbReference type="PROSITE" id="PS50109"/>
    </source>
</evidence>
<dbReference type="Pfam" id="PF02518">
    <property type="entry name" value="HATPase_c"/>
    <property type="match status" value="1"/>
</dbReference>
<dbReference type="EC" id="2.7.13.3" evidence="2"/>
<dbReference type="PRINTS" id="PR00344">
    <property type="entry name" value="BCTRLSENSOR"/>
</dbReference>
<dbReference type="InterPro" id="IPR003594">
    <property type="entry name" value="HATPase_dom"/>
</dbReference>
<evidence type="ECO:0000256" key="8">
    <source>
        <dbReference type="SAM" id="Phobius"/>
    </source>
</evidence>
<feature type="domain" description="Histidine kinase" evidence="9">
    <location>
        <begin position="222"/>
        <end position="442"/>
    </location>
</feature>
<proteinExistence type="predicted"/>
<feature type="modified residue" description="4-aspartylphosphate" evidence="6">
    <location>
        <position position="513"/>
    </location>
</feature>
<dbReference type="CDD" id="cd17546">
    <property type="entry name" value="REC_hyHK_CKI1_RcsC-like"/>
    <property type="match status" value="1"/>
</dbReference>
<dbReference type="InterPro" id="IPR036890">
    <property type="entry name" value="HATPase_C_sf"/>
</dbReference>
<dbReference type="SMART" id="SM00388">
    <property type="entry name" value="HisKA"/>
    <property type="match status" value="1"/>
</dbReference>
<keyword evidence="8" id="KW-1133">Transmembrane helix</keyword>